<accession>A0A0A7LEI6</accession>
<feature type="transmembrane region" description="Helical" evidence="1">
    <location>
        <begin position="45"/>
        <end position="65"/>
    </location>
</feature>
<sequence length="68" mass="7776">MSIRLPEHDHCKFCGDPVPFDRAFCSEDCYWKEQARIKKDKNSNIRFAVITAVSVAIIIVAGFFLRNG</sequence>
<keyword evidence="1" id="KW-1133">Transmembrane helix</keyword>
<keyword evidence="3" id="KW-1185">Reference proteome</keyword>
<reference evidence="2 3" key="1">
    <citation type="journal article" date="2014" name="Appl. Environ. Microbiol.">
        <title>Comparative Genome Analysis of 'Candidatus Methanoplasma termitum' Indicates a New Mode of Energy Metabolism in the Seventh Order of Methanogens.</title>
        <authorList>
            <person name="Lang K."/>
            <person name="Schuldes J."/>
            <person name="Klingl A."/>
            <person name="Poehlein A."/>
            <person name="Daniel R."/>
            <person name="Brune A."/>
        </authorList>
    </citation>
    <scope>NUCLEOTIDE SEQUENCE [LARGE SCALE GENOMIC DNA]</scope>
    <source>
        <strain evidence="3">Mpt1</strain>
    </source>
</reference>
<keyword evidence="1" id="KW-0812">Transmembrane</keyword>
<organism evidence="2 3">
    <name type="scientific">Candidatus Methanoplasma termitum</name>
    <dbReference type="NCBI Taxonomy" id="1577791"/>
    <lineage>
        <taxon>Archaea</taxon>
        <taxon>Methanobacteriati</taxon>
        <taxon>Thermoplasmatota</taxon>
        <taxon>Thermoplasmata</taxon>
        <taxon>Methanomassiliicoccales</taxon>
        <taxon>Methanomassiliicoccaceae</taxon>
        <taxon>Candidatus Methanoplasma</taxon>
    </lineage>
</organism>
<dbReference type="Pfam" id="PF09889">
    <property type="entry name" value="DUF2116"/>
    <property type="match status" value="1"/>
</dbReference>
<gene>
    <name evidence="2" type="ORF">Mpt1_c00330</name>
</gene>
<evidence type="ECO:0000313" key="2">
    <source>
        <dbReference type="EMBL" id="AIZ55941.1"/>
    </source>
</evidence>
<dbReference type="OrthoDB" id="53264at2157"/>
<dbReference type="HOGENOM" id="CLU_202284_1_0_2"/>
<dbReference type="InterPro" id="IPR019216">
    <property type="entry name" value="DUF2116_treble_clef"/>
</dbReference>
<dbReference type="KEGG" id="mear:Mpt1_c00330"/>
<evidence type="ECO:0008006" key="4">
    <source>
        <dbReference type="Google" id="ProtNLM"/>
    </source>
</evidence>
<dbReference type="STRING" id="1577791.Mpt1_c00330"/>
<evidence type="ECO:0000313" key="3">
    <source>
        <dbReference type="Proteomes" id="UP000030787"/>
    </source>
</evidence>
<dbReference type="AlphaFoldDB" id="A0A0A7LEI6"/>
<dbReference type="Proteomes" id="UP000030787">
    <property type="component" value="Chromosome"/>
</dbReference>
<dbReference type="RefSeq" id="WP_082007202.1">
    <property type="nucleotide sequence ID" value="NZ_CP010070.1"/>
</dbReference>
<protein>
    <recommendedName>
        <fullName evidence="4">DUF2116 family Zn-ribbon domain-containing protein</fullName>
    </recommendedName>
</protein>
<dbReference type="EMBL" id="CP010070">
    <property type="protein sequence ID" value="AIZ55941.1"/>
    <property type="molecule type" value="Genomic_DNA"/>
</dbReference>
<proteinExistence type="predicted"/>
<keyword evidence="1" id="KW-0472">Membrane</keyword>
<evidence type="ECO:0000256" key="1">
    <source>
        <dbReference type="SAM" id="Phobius"/>
    </source>
</evidence>
<name>A0A0A7LEI6_9ARCH</name>
<dbReference type="GeneID" id="31879532"/>